<sequence>GRRLGRSPARMPPSASPTSSSPSRRRGGRPADAAP</sequence>
<reference evidence="2" key="1">
    <citation type="submission" date="2020-02" db="EMBL/GenBank/DDBJ databases">
        <authorList>
            <person name="Meier V. D."/>
        </authorList>
    </citation>
    <scope>NUCLEOTIDE SEQUENCE</scope>
    <source>
        <strain evidence="2">AVDCRST_MAG45</strain>
    </source>
</reference>
<proteinExistence type="predicted"/>
<feature type="non-terminal residue" evidence="2">
    <location>
        <position position="35"/>
    </location>
</feature>
<dbReference type="AlphaFoldDB" id="A0A6J4T0S6"/>
<accession>A0A6J4T0S6</accession>
<evidence type="ECO:0000313" key="2">
    <source>
        <dbReference type="EMBL" id="CAA9510783.1"/>
    </source>
</evidence>
<evidence type="ECO:0000256" key="1">
    <source>
        <dbReference type="SAM" id="MobiDB-lite"/>
    </source>
</evidence>
<protein>
    <submittedName>
        <fullName evidence="2">Uncharacterized protein</fullName>
    </submittedName>
</protein>
<dbReference type="EMBL" id="CADCVU010000161">
    <property type="protein sequence ID" value="CAA9510783.1"/>
    <property type="molecule type" value="Genomic_DNA"/>
</dbReference>
<organism evidence="2">
    <name type="scientific">uncultured Solirubrobacterales bacterium</name>
    <dbReference type="NCBI Taxonomy" id="768556"/>
    <lineage>
        <taxon>Bacteria</taxon>
        <taxon>Bacillati</taxon>
        <taxon>Actinomycetota</taxon>
        <taxon>Thermoleophilia</taxon>
        <taxon>Solirubrobacterales</taxon>
        <taxon>environmental samples</taxon>
    </lineage>
</organism>
<feature type="region of interest" description="Disordered" evidence="1">
    <location>
        <begin position="1"/>
        <end position="35"/>
    </location>
</feature>
<gene>
    <name evidence="2" type="ORF">AVDCRST_MAG45-1897</name>
</gene>
<feature type="non-terminal residue" evidence="2">
    <location>
        <position position="1"/>
    </location>
</feature>
<name>A0A6J4T0S6_9ACTN</name>